<sequence>MQNPPPGRGNTATRRWNSFAPASFTNSWTLSPFFHMRQKGKVIHLSILVLGGAGYIGSHCVYQLIDEGYDVVVVDNFQTGHRQAVHPKAKLYQGDIRDRDFLKDVFKKEDIEGVIHFAANSLVGESMKIPLAYYDNNVYGTQVLLETMIGAGVKRIVFSSTAAVYGEPEKVPITEDMPTVPTNTYGETKLAMEKMMKWCEQAHGLKYVSLRYFNVAGARSTGEIGEDHRPETHLIPIILETALGKREHITIFGDDYPTKDGTCIRDYVHVEDLIDAHILALKYLQKGGKSDVFNLGSSRGFSVKEMIDMARAVTGREIPAKIGKRRPGDPSVLIASSEKAKKVLGWNPTRTNIERIIQDAWRWHSTHPDGYRE</sequence>
<comment type="subunit">
    <text evidence="11">Homodimer.</text>
</comment>
<evidence type="ECO:0000259" key="12">
    <source>
        <dbReference type="Pfam" id="PF01370"/>
    </source>
</evidence>
<dbReference type="Proteomes" id="UP000075683">
    <property type="component" value="Unassembled WGS sequence"/>
</dbReference>
<dbReference type="NCBIfam" id="TIGR01179">
    <property type="entry name" value="galE"/>
    <property type="match status" value="1"/>
</dbReference>
<comment type="catalytic activity">
    <reaction evidence="1 11">
        <text>UDP-alpha-D-glucose = UDP-alpha-D-galactose</text>
        <dbReference type="Rhea" id="RHEA:22168"/>
        <dbReference type="ChEBI" id="CHEBI:58885"/>
        <dbReference type="ChEBI" id="CHEBI:66914"/>
        <dbReference type="EC" id="5.1.3.2"/>
    </reaction>
</comment>
<dbReference type="PATRIC" id="fig|301148.3.peg.230"/>
<comment type="similarity">
    <text evidence="4 11">Belongs to the NAD(P)-dependent epimerase/dehydratase family.</text>
</comment>
<dbReference type="EC" id="5.1.3.2" evidence="5 11"/>
<dbReference type="CDD" id="cd05247">
    <property type="entry name" value="UDP_G4E_1_SDR_e"/>
    <property type="match status" value="1"/>
</dbReference>
<dbReference type="EMBL" id="LQYT01000072">
    <property type="protein sequence ID" value="KYD15155.1"/>
    <property type="molecule type" value="Genomic_DNA"/>
</dbReference>
<comment type="caution">
    <text evidence="13">The sequence shown here is derived from an EMBL/GenBank/DDBJ whole genome shotgun (WGS) entry which is preliminary data.</text>
</comment>
<evidence type="ECO:0000256" key="3">
    <source>
        <dbReference type="ARBA" id="ARBA00004947"/>
    </source>
</evidence>
<evidence type="ECO:0000256" key="4">
    <source>
        <dbReference type="ARBA" id="ARBA00007637"/>
    </source>
</evidence>
<dbReference type="STRING" id="301148.B4135_2723"/>
<evidence type="ECO:0000256" key="8">
    <source>
        <dbReference type="ARBA" id="ARBA00023144"/>
    </source>
</evidence>
<keyword evidence="9 11" id="KW-0413">Isomerase</keyword>
<dbReference type="SUPFAM" id="SSF51735">
    <property type="entry name" value="NAD(P)-binding Rossmann-fold domains"/>
    <property type="match status" value="1"/>
</dbReference>
<dbReference type="AlphaFoldDB" id="A0A150LS87"/>
<evidence type="ECO:0000256" key="7">
    <source>
        <dbReference type="ARBA" id="ARBA00023027"/>
    </source>
</evidence>
<dbReference type="PANTHER" id="PTHR43725:SF53">
    <property type="entry name" value="UDP-ARABINOSE 4-EPIMERASE 1"/>
    <property type="match status" value="1"/>
</dbReference>
<dbReference type="UniPathway" id="UPA00214"/>
<reference evidence="13 14" key="1">
    <citation type="submission" date="2016-01" db="EMBL/GenBank/DDBJ databases">
        <title>Draft Genome Sequences of Seven Thermophilic Sporeformers Isolated from Foods.</title>
        <authorList>
            <person name="Berendsen E.M."/>
            <person name="Wells-Bennik M.H."/>
            <person name="Krawcyk A.O."/>
            <person name="De Jong A."/>
            <person name="Holsappel S."/>
            <person name="Eijlander R.T."/>
            <person name="Kuipers O.P."/>
        </authorList>
    </citation>
    <scope>NUCLEOTIDE SEQUENCE [LARGE SCALE GENOMIC DNA]</scope>
    <source>
        <strain evidence="13 14">B4135</strain>
    </source>
</reference>
<feature type="domain" description="NAD-dependent epimerase/dehydratase" evidence="12">
    <location>
        <begin position="47"/>
        <end position="296"/>
    </location>
</feature>
<evidence type="ECO:0000313" key="13">
    <source>
        <dbReference type="EMBL" id="KYD15155.1"/>
    </source>
</evidence>
<evidence type="ECO:0000313" key="14">
    <source>
        <dbReference type="Proteomes" id="UP000075683"/>
    </source>
</evidence>
<protein>
    <recommendedName>
        <fullName evidence="6 11">UDP-glucose 4-epimerase</fullName>
        <ecNumber evidence="5 11">5.1.3.2</ecNumber>
    </recommendedName>
</protein>
<keyword evidence="8" id="KW-0299">Galactose metabolism</keyword>
<evidence type="ECO:0000256" key="5">
    <source>
        <dbReference type="ARBA" id="ARBA00013189"/>
    </source>
</evidence>
<gene>
    <name evidence="13" type="ORF">B4135_2723</name>
</gene>
<dbReference type="InterPro" id="IPR001509">
    <property type="entry name" value="Epimerase_deHydtase"/>
</dbReference>
<dbReference type="Gene3D" id="3.90.25.10">
    <property type="entry name" value="UDP-galactose 4-epimerase, domain 1"/>
    <property type="match status" value="1"/>
</dbReference>
<keyword evidence="10 11" id="KW-0119">Carbohydrate metabolism</keyword>
<evidence type="ECO:0000256" key="1">
    <source>
        <dbReference type="ARBA" id="ARBA00000083"/>
    </source>
</evidence>
<dbReference type="Pfam" id="PF01370">
    <property type="entry name" value="Epimerase"/>
    <property type="match status" value="1"/>
</dbReference>
<proteinExistence type="inferred from homology"/>
<dbReference type="GO" id="GO:0033499">
    <property type="term" value="P:galactose catabolic process via UDP-galactose, Leloir pathway"/>
    <property type="evidence" value="ECO:0007669"/>
    <property type="project" value="TreeGrafter"/>
</dbReference>
<keyword evidence="7 11" id="KW-0520">NAD</keyword>
<evidence type="ECO:0000256" key="11">
    <source>
        <dbReference type="RuleBase" id="RU366046"/>
    </source>
</evidence>
<dbReference type="GO" id="GO:0003978">
    <property type="term" value="F:UDP-glucose 4-epimerase activity"/>
    <property type="evidence" value="ECO:0007669"/>
    <property type="project" value="UniProtKB-UniRule"/>
</dbReference>
<evidence type="ECO:0000256" key="10">
    <source>
        <dbReference type="ARBA" id="ARBA00023277"/>
    </source>
</evidence>
<evidence type="ECO:0000256" key="2">
    <source>
        <dbReference type="ARBA" id="ARBA00001911"/>
    </source>
</evidence>
<evidence type="ECO:0000256" key="9">
    <source>
        <dbReference type="ARBA" id="ARBA00023235"/>
    </source>
</evidence>
<comment type="cofactor">
    <cofactor evidence="2 11">
        <name>NAD(+)</name>
        <dbReference type="ChEBI" id="CHEBI:57540"/>
    </cofactor>
</comment>
<evidence type="ECO:0000256" key="6">
    <source>
        <dbReference type="ARBA" id="ARBA00018569"/>
    </source>
</evidence>
<comment type="pathway">
    <text evidence="3 11">Carbohydrate metabolism; galactose metabolism.</text>
</comment>
<dbReference type="Gene3D" id="3.40.50.720">
    <property type="entry name" value="NAD(P)-binding Rossmann-like Domain"/>
    <property type="match status" value="1"/>
</dbReference>
<accession>A0A150LS87</accession>
<name>A0A150LS87_9BACI</name>
<dbReference type="InterPro" id="IPR036291">
    <property type="entry name" value="NAD(P)-bd_dom_sf"/>
</dbReference>
<dbReference type="InterPro" id="IPR005886">
    <property type="entry name" value="UDP_G4E"/>
</dbReference>
<dbReference type="PANTHER" id="PTHR43725">
    <property type="entry name" value="UDP-GLUCOSE 4-EPIMERASE"/>
    <property type="match status" value="1"/>
</dbReference>
<organism evidence="13 14">
    <name type="scientific">Caldibacillus debilis</name>
    <dbReference type="NCBI Taxonomy" id="301148"/>
    <lineage>
        <taxon>Bacteria</taxon>
        <taxon>Bacillati</taxon>
        <taxon>Bacillota</taxon>
        <taxon>Bacilli</taxon>
        <taxon>Bacillales</taxon>
        <taxon>Bacillaceae</taxon>
        <taxon>Caldibacillus</taxon>
    </lineage>
</organism>